<dbReference type="AlphaFoldDB" id="A0A563EWK4"/>
<dbReference type="RefSeq" id="WP_146352308.1">
    <property type="nucleotide sequence ID" value="NZ_VOBR01000008.1"/>
</dbReference>
<gene>
    <name evidence="2" type="ORF">FKR81_15025</name>
</gene>
<proteinExistence type="predicted"/>
<feature type="chain" id="PRO_5039100199" evidence="1">
    <location>
        <begin position="31"/>
        <end position="322"/>
    </location>
</feature>
<feature type="signal peptide" evidence="1">
    <location>
        <begin position="1"/>
        <end position="30"/>
    </location>
</feature>
<accession>A0A563EWK4</accession>
<dbReference type="OrthoDB" id="3685630at2"/>
<name>A0A563EWK4_9PSEU</name>
<evidence type="ECO:0000313" key="2">
    <source>
        <dbReference type="EMBL" id="TWP51514.1"/>
    </source>
</evidence>
<dbReference type="Proteomes" id="UP000316639">
    <property type="component" value="Unassembled WGS sequence"/>
</dbReference>
<keyword evidence="3" id="KW-1185">Reference proteome</keyword>
<comment type="caution">
    <text evidence="2">The sequence shown here is derived from an EMBL/GenBank/DDBJ whole genome shotgun (WGS) entry which is preliminary data.</text>
</comment>
<keyword evidence="1" id="KW-0732">Signal</keyword>
<reference evidence="2 3" key="1">
    <citation type="submission" date="2019-07" db="EMBL/GenBank/DDBJ databases">
        <title>Lentzea xizangensis sp. nov., isolated from Qinghai-Tibetan Plateau Soils.</title>
        <authorList>
            <person name="Huang J."/>
        </authorList>
    </citation>
    <scope>NUCLEOTIDE SEQUENCE [LARGE SCALE GENOMIC DNA]</scope>
    <source>
        <strain evidence="2 3">FXJ1.1311</strain>
    </source>
</reference>
<evidence type="ECO:0000256" key="1">
    <source>
        <dbReference type="SAM" id="SignalP"/>
    </source>
</evidence>
<sequence length="322" mass="33572">MRHERRKTTLLVTAVAAGLFLPLAATGTAAAETATTQPLTSFSFVSEKGDWVGQGQSLSYEAPATSITYSGNGGGVRVFVNVGTGGWSAELAPPRGENLHPGKYYDAERSAFREGRAPGLDVSGDHRGCNEVYGEFAIDQIAFDASGSLSLLEATFLQRCESATAPALRGTLRYQALPLSYRFTSDQGDYIGAGKSKAYSGSTTIFGLTGTSAHVTFRVSGLRDDWSVDLAAPPGAALAAGTYTGARRWPFNDGAPGLDVSGNGRGCNQLNGTFTIHEIRFKPDGSVAALSADVEQHCEGATPALRASIRYGAGSWGASAAA</sequence>
<organism evidence="2 3">
    <name type="scientific">Lentzea tibetensis</name>
    <dbReference type="NCBI Taxonomy" id="2591470"/>
    <lineage>
        <taxon>Bacteria</taxon>
        <taxon>Bacillati</taxon>
        <taxon>Actinomycetota</taxon>
        <taxon>Actinomycetes</taxon>
        <taxon>Pseudonocardiales</taxon>
        <taxon>Pseudonocardiaceae</taxon>
        <taxon>Lentzea</taxon>
    </lineage>
</organism>
<evidence type="ECO:0000313" key="3">
    <source>
        <dbReference type="Proteomes" id="UP000316639"/>
    </source>
</evidence>
<protein>
    <submittedName>
        <fullName evidence="2">Uncharacterized protein</fullName>
    </submittedName>
</protein>
<dbReference type="EMBL" id="VOBR01000008">
    <property type="protein sequence ID" value="TWP51514.1"/>
    <property type="molecule type" value="Genomic_DNA"/>
</dbReference>